<keyword evidence="5" id="KW-0732">Signal</keyword>
<dbReference type="Proteomes" id="UP000188268">
    <property type="component" value="Unassembled WGS sequence"/>
</dbReference>
<evidence type="ECO:0000256" key="1">
    <source>
        <dbReference type="ARBA" id="ARBA00004613"/>
    </source>
</evidence>
<sequence>MVRSAAAAEAAAGPEDEKKPIATLQVINAIPKNESQPIRVNCDTNPGLKNINAGEVYEWKVQEKTTYFCLALWDRFFASFEAFQPRKDGSHDQVFWLLKMDGLFHSWDNSTWVKAANWQTE</sequence>
<evidence type="ECO:0000313" key="6">
    <source>
        <dbReference type="EMBL" id="OMO87480.1"/>
    </source>
</evidence>
<gene>
    <name evidence="6" type="ORF">CCACVL1_09002</name>
</gene>
<organism evidence="6 7">
    <name type="scientific">Corchorus capsularis</name>
    <name type="common">Jute</name>
    <dbReference type="NCBI Taxonomy" id="210143"/>
    <lineage>
        <taxon>Eukaryota</taxon>
        <taxon>Viridiplantae</taxon>
        <taxon>Streptophyta</taxon>
        <taxon>Embryophyta</taxon>
        <taxon>Tracheophyta</taxon>
        <taxon>Spermatophyta</taxon>
        <taxon>Magnoliopsida</taxon>
        <taxon>eudicotyledons</taxon>
        <taxon>Gunneridae</taxon>
        <taxon>Pentapetalae</taxon>
        <taxon>rosids</taxon>
        <taxon>malvids</taxon>
        <taxon>Malvales</taxon>
        <taxon>Malvaceae</taxon>
        <taxon>Grewioideae</taxon>
        <taxon>Apeibeae</taxon>
        <taxon>Corchorus</taxon>
    </lineage>
</organism>
<comment type="caution">
    <text evidence="6">The sequence shown here is derived from an EMBL/GenBank/DDBJ whole genome shotgun (WGS) entry which is preliminary data.</text>
</comment>
<dbReference type="Pfam" id="PF05938">
    <property type="entry name" value="Self-incomp_S1"/>
    <property type="match status" value="1"/>
</dbReference>
<accession>A0A1R3IY66</accession>
<dbReference type="PANTHER" id="PTHR35630">
    <property type="entry name" value="LEGUMINOSIN GROUP486 SECRETED PEPTIDE"/>
    <property type="match status" value="1"/>
</dbReference>
<keyword evidence="7" id="KW-1185">Reference proteome</keyword>
<dbReference type="GO" id="GO:0005576">
    <property type="term" value="C:extracellular region"/>
    <property type="evidence" value="ECO:0007669"/>
    <property type="project" value="UniProtKB-SubCell"/>
</dbReference>
<comment type="subcellular location">
    <subcellularLocation>
        <location evidence="1">Secreted</location>
    </subcellularLocation>
</comment>
<dbReference type="Gramene" id="OMO87480">
    <property type="protein sequence ID" value="OMO87480"/>
    <property type="gene ID" value="CCACVL1_09002"/>
</dbReference>
<protein>
    <submittedName>
        <fullName evidence="6">Plant self-incompatibility S1</fullName>
    </submittedName>
</protein>
<evidence type="ECO:0000256" key="5">
    <source>
        <dbReference type="ARBA" id="ARBA00022729"/>
    </source>
</evidence>
<dbReference type="EMBL" id="AWWV01009210">
    <property type="protein sequence ID" value="OMO87480.1"/>
    <property type="molecule type" value="Genomic_DNA"/>
</dbReference>
<name>A0A1R3IY66_COCAP</name>
<dbReference type="PANTHER" id="PTHR35630:SF1">
    <property type="entry name" value="LEGUMINOSIN GROUP486 SECRETED PEPTIDE"/>
    <property type="match status" value="1"/>
</dbReference>
<reference evidence="6 7" key="1">
    <citation type="submission" date="2013-09" db="EMBL/GenBank/DDBJ databases">
        <title>Corchorus capsularis genome sequencing.</title>
        <authorList>
            <person name="Alam M."/>
            <person name="Haque M.S."/>
            <person name="Islam M.S."/>
            <person name="Emdad E.M."/>
            <person name="Islam M.M."/>
            <person name="Ahmed B."/>
            <person name="Halim A."/>
            <person name="Hossen Q.M.M."/>
            <person name="Hossain M.Z."/>
            <person name="Ahmed R."/>
            <person name="Khan M.M."/>
            <person name="Islam R."/>
            <person name="Rashid M.M."/>
            <person name="Khan S.A."/>
            <person name="Rahman M.S."/>
            <person name="Alam M."/>
        </authorList>
    </citation>
    <scope>NUCLEOTIDE SEQUENCE [LARGE SCALE GENOMIC DNA]</scope>
    <source>
        <strain evidence="7">cv. CVL-1</strain>
        <tissue evidence="6">Whole seedling</tissue>
    </source>
</reference>
<evidence type="ECO:0000256" key="4">
    <source>
        <dbReference type="ARBA" id="ARBA00022525"/>
    </source>
</evidence>
<evidence type="ECO:0000256" key="2">
    <source>
        <dbReference type="ARBA" id="ARBA00005581"/>
    </source>
</evidence>
<proteinExistence type="inferred from homology"/>
<dbReference type="AlphaFoldDB" id="A0A1R3IY66"/>
<evidence type="ECO:0000256" key="3">
    <source>
        <dbReference type="ARBA" id="ARBA00022471"/>
    </source>
</evidence>
<comment type="similarity">
    <text evidence="2">Belongs to the plant self-incompatibility (S1) protein family.</text>
</comment>
<dbReference type="GO" id="GO:0060320">
    <property type="term" value="P:rejection of self pollen"/>
    <property type="evidence" value="ECO:0007669"/>
    <property type="project" value="UniProtKB-KW"/>
</dbReference>
<dbReference type="InterPro" id="IPR010264">
    <property type="entry name" value="Self-incomp_S1"/>
</dbReference>
<dbReference type="OMA" id="FFASWHA"/>
<keyword evidence="4" id="KW-0964">Secreted</keyword>
<evidence type="ECO:0000313" key="7">
    <source>
        <dbReference type="Proteomes" id="UP000188268"/>
    </source>
</evidence>
<keyword evidence="3" id="KW-0713">Self-incompatibility</keyword>
<dbReference type="OrthoDB" id="826549at2759"/>